<dbReference type="AlphaFoldDB" id="A0A835C3T2"/>
<name>A0A835C3T2_9FABA</name>
<proteinExistence type="predicted"/>
<keyword evidence="2" id="KW-1185">Reference proteome</keyword>
<accession>A0A835C3T2</accession>
<evidence type="ECO:0000313" key="2">
    <source>
        <dbReference type="Proteomes" id="UP000634136"/>
    </source>
</evidence>
<reference evidence="1" key="1">
    <citation type="submission" date="2020-09" db="EMBL/GenBank/DDBJ databases">
        <title>Genome-Enabled Discovery of Anthraquinone Biosynthesis in Senna tora.</title>
        <authorList>
            <person name="Kang S.-H."/>
            <person name="Pandey R.P."/>
            <person name="Lee C.-M."/>
            <person name="Sim J.-S."/>
            <person name="Jeong J.-T."/>
            <person name="Choi B.-S."/>
            <person name="Jung M."/>
            <person name="Ginzburg D."/>
            <person name="Zhao K."/>
            <person name="Won S.Y."/>
            <person name="Oh T.-J."/>
            <person name="Yu Y."/>
            <person name="Kim N.-H."/>
            <person name="Lee O.R."/>
            <person name="Lee T.-H."/>
            <person name="Bashyal P."/>
            <person name="Kim T.-S."/>
            <person name="Lee W.-H."/>
            <person name="Kawkins C."/>
            <person name="Kim C.-K."/>
            <person name="Kim J.S."/>
            <person name="Ahn B.O."/>
            <person name="Rhee S.Y."/>
            <person name="Sohng J.K."/>
        </authorList>
    </citation>
    <scope>NUCLEOTIDE SEQUENCE</scope>
    <source>
        <tissue evidence="1">Leaf</tissue>
    </source>
</reference>
<comment type="caution">
    <text evidence="1">The sequence shown here is derived from an EMBL/GenBank/DDBJ whole genome shotgun (WGS) entry which is preliminary data.</text>
</comment>
<sequence>MSPIWGDIQNITDLIILPSHKSSSTSSHRVSTRKVMIFIDDAWEADSRQSPSNPDEKDSEAFLDALLMNLFLSSLSAFIGPNQRLLQFPLAVDNMLKSKVRYFPPIHQSSNCSLGPLSSLKVDIVLIHVENRSPSKKVYAFKSCPRSLFLIGSSNSFPLLRAKDFTISSKDESDLDEEGC</sequence>
<dbReference type="EMBL" id="JAAIUW010000005">
    <property type="protein sequence ID" value="KAF7831884.1"/>
    <property type="molecule type" value="Genomic_DNA"/>
</dbReference>
<organism evidence="1 2">
    <name type="scientific">Senna tora</name>
    <dbReference type="NCBI Taxonomy" id="362788"/>
    <lineage>
        <taxon>Eukaryota</taxon>
        <taxon>Viridiplantae</taxon>
        <taxon>Streptophyta</taxon>
        <taxon>Embryophyta</taxon>
        <taxon>Tracheophyta</taxon>
        <taxon>Spermatophyta</taxon>
        <taxon>Magnoliopsida</taxon>
        <taxon>eudicotyledons</taxon>
        <taxon>Gunneridae</taxon>
        <taxon>Pentapetalae</taxon>
        <taxon>rosids</taxon>
        <taxon>fabids</taxon>
        <taxon>Fabales</taxon>
        <taxon>Fabaceae</taxon>
        <taxon>Caesalpinioideae</taxon>
        <taxon>Cassia clade</taxon>
        <taxon>Senna</taxon>
    </lineage>
</organism>
<evidence type="ECO:0000313" key="1">
    <source>
        <dbReference type="EMBL" id="KAF7831884.1"/>
    </source>
</evidence>
<dbReference type="Proteomes" id="UP000634136">
    <property type="component" value="Unassembled WGS sequence"/>
</dbReference>
<protein>
    <submittedName>
        <fullName evidence="1">Uncharacterized protein</fullName>
    </submittedName>
</protein>
<gene>
    <name evidence="1" type="ORF">G2W53_014217</name>
</gene>